<comment type="caution">
    <text evidence="2">The sequence shown here is derived from an EMBL/GenBank/DDBJ whole genome shotgun (WGS) entry which is preliminary data.</text>
</comment>
<sequence length="234" mass="25297">MQSAGERAPGPRHAVAQAKTRGTPTWYAQGPGIKTPAAARPGDRVTEGAALGRSLHGMLLTHARQQGAADASASSQPSVDIQHWSEKSHDSTFRNHPGKQRKDQVFLLPDAVEASITVVMVSGPSLFLTQVCLRRRQRCTRPHVWLAITRTSARHAFVRSNAASRAHRRTSPSSAHMPRKYRPRMRRHWGRAPGVSNTGGAQGARLHAQPVTNGALTCGAANRRASQPPAPVCM</sequence>
<dbReference type="EMBL" id="JACHJL010000007">
    <property type="protein sequence ID" value="MBB5936241.1"/>
    <property type="molecule type" value="Genomic_DNA"/>
</dbReference>
<proteinExistence type="predicted"/>
<keyword evidence="3" id="KW-1185">Reference proteome</keyword>
<evidence type="ECO:0000256" key="1">
    <source>
        <dbReference type="SAM" id="MobiDB-lite"/>
    </source>
</evidence>
<gene>
    <name evidence="2" type="ORF">FHS42_003316</name>
</gene>
<feature type="compositionally biased region" description="Basic and acidic residues" evidence="1">
    <location>
        <begin position="83"/>
        <end position="93"/>
    </location>
</feature>
<feature type="region of interest" description="Disordered" evidence="1">
    <location>
        <begin position="159"/>
        <end position="182"/>
    </location>
</feature>
<accession>A0A7W9UZC1</accession>
<feature type="region of interest" description="Disordered" evidence="1">
    <location>
        <begin position="64"/>
        <end position="98"/>
    </location>
</feature>
<protein>
    <submittedName>
        <fullName evidence="2">Uncharacterized protein</fullName>
    </submittedName>
</protein>
<feature type="compositionally biased region" description="Low complexity" evidence="1">
    <location>
        <begin position="64"/>
        <end position="76"/>
    </location>
</feature>
<evidence type="ECO:0000313" key="2">
    <source>
        <dbReference type="EMBL" id="MBB5936241.1"/>
    </source>
</evidence>
<dbReference type="Proteomes" id="UP000588098">
    <property type="component" value="Unassembled WGS sequence"/>
</dbReference>
<feature type="region of interest" description="Disordered" evidence="1">
    <location>
        <begin position="1"/>
        <end position="44"/>
    </location>
</feature>
<reference evidence="2 3" key="1">
    <citation type="submission" date="2020-08" db="EMBL/GenBank/DDBJ databases">
        <title>Genomic Encyclopedia of Type Strains, Phase III (KMG-III): the genomes of soil and plant-associated and newly described type strains.</title>
        <authorList>
            <person name="Whitman W."/>
        </authorList>
    </citation>
    <scope>NUCLEOTIDE SEQUENCE [LARGE SCALE GENOMIC DNA]</scope>
    <source>
        <strain evidence="2 3">CECT 8305</strain>
    </source>
</reference>
<name>A0A7W9UZC1_9ACTN</name>
<dbReference type="AlphaFoldDB" id="A0A7W9UZC1"/>
<evidence type="ECO:0000313" key="3">
    <source>
        <dbReference type="Proteomes" id="UP000588098"/>
    </source>
</evidence>
<organism evidence="2 3">
    <name type="scientific">Streptomyces zagrosensis</name>
    <dbReference type="NCBI Taxonomy" id="1042984"/>
    <lineage>
        <taxon>Bacteria</taxon>
        <taxon>Bacillati</taxon>
        <taxon>Actinomycetota</taxon>
        <taxon>Actinomycetes</taxon>
        <taxon>Kitasatosporales</taxon>
        <taxon>Streptomycetaceae</taxon>
        <taxon>Streptomyces</taxon>
    </lineage>
</organism>